<dbReference type="InterPro" id="IPR001584">
    <property type="entry name" value="Integrase_cat-core"/>
</dbReference>
<organism evidence="2 3">
    <name type="scientific">Tanacetum coccineum</name>
    <dbReference type="NCBI Taxonomy" id="301880"/>
    <lineage>
        <taxon>Eukaryota</taxon>
        <taxon>Viridiplantae</taxon>
        <taxon>Streptophyta</taxon>
        <taxon>Embryophyta</taxon>
        <taxon>Tracheophyta</taxon>
        <taxon>Spermatophyta</taxon>
        <taxon>Magnoliopsida</taxon>
        <taxon>eudicotyledons</taxon>
        <taxon>Gunneridae</taxon>
        <taxon>Pentapetalae</taxon>
        <taxon>asterids</taxon>
        <taxon>campanulids</taxon>
        <taxon>Asterales</taxon>
        <taxon>Asteraceae</taxon>
        <taxon>Asteroideae</taxon>
        <taxon>Anthemideae</taxon>
        <taxon>Anthemidinae</taxon>
        <taxon>Tanacetum</taxon>
    </lineage>
</organism>
<dbReference type="SUPFAM" id="SSF53098">
    <property type="entry name" value="Ribonuclease H-like"/>
    <property type="match status" value="1"/>
</dbReference>
<dbReference type="InterPro" id="IPR039537">
    <property type="entry name" value="Retrotran_Ty1/copia-like"/>
</dbReference>
<dbReference type="EMBL" id="BQNB010015259">
    <property type="protein sequence ID" value="GJT37860.1"/>
    <property type="molecule type" value="Genomic_DNA"/>
</dbReference>
<feature type="domain" description="Integrase catalytic" evidence="1">
    <location>
        <begin position="8"/>
        <end position="167"/>
    </location>
</feature>
<comment type="caution">
    <text evidence="2">The sequence shown here is derived from an EMBL/GenBank/DDBJ whole genome shotgun (WGS) entry which is preliminary data.</text>
</comment>
<dbReference type="PANTHER" id="PTHR42648:SF32">
    <property type="entry name" value="RIBONUCLEASE H-LIKE DOMAIN, GAG-PRE-INTEGRASE DOMAIN PROTEIN-RELATED"/>
    <property type="match status" value="1"/>
</dbReference>
<reference evidence="2" key="1">
    <citation type="journal article" date="2022" name="Int. J. Mol. Sci.">
        <title>Draft Genome of Tanacetum Coccineum: Genomic Comparison of Closely Related Tanacetum-Family Plants.</title>
        <authorList>
            <person name="Yamashiro T."/>
            <person name="Shiraishi A."/>
            <person name="Nakayama K."/>
            <person name="Satake H."/>
        </authorList>
    </citation>
    <scope>NUCLEOTIDE SEQUENCE</scope>
</reference>
<name>A0ABQ5DF37_9ASTR</name>
<sequence length="216" mass="24717">MCTCFVLVILNPEFEVFQILRTEAQLAAKGYQTAAKKFTWVKFLRSKDETPEFVVKLLKQLQVGLNKMVRNVQSDNGTKFVNKDLIASYESVSITHKKTVLRTPQQNGVVERRNRTLVEASRTMIIFSKAPMFLWAKAIATACYTQNQSLIHTLHNKTPYELVHNKKPDLSFLRVFGALCYPTNDSEDLGKLKAKADIGFFVGYAPNRKGYRIYKK</sequence>
<evidence type="ECO:0000313" key="3">
    <source>
        <dbReference type="Proteomes" id="UP001151760"/>
    </source>
</evidence>
<keyword evidence="3" id="KW-1185">Reference proteome</keyword>
<dbReference type="InterPro" id="IPR036397">
    <property type="entry name" value="RNaseH_sf"/>
</dbReference>
<protein>
    <submittedName>
        <fullName evidence="2">Retrovirus-related pol polyprotein from transposon TNT 1-94</fullName>
    </submittedName>
</protein>
<reference evidence="2" key="2">
    <citation type="submission" date="2022-01" db="EMBL/GenBank/DDBJ databases">
        <authorList>
            <person name="Yamashiro T."/>
            <person name="Shiraishi A."/>
            <person name="Satake H."/>
            <person name="Nakayama K."/>
        </authorList>
    </citation>
    <scope>NUCLEOTIDE SEQUENCE</scope>
</reference>
<dbReference type="Gene3D" id="3.30.420.10">
    <property type="entry name" value="Ribonuclease H-like superfamily/Ribonuclease H"/>
    <property type="match status" value="1"/>
</dbReference>
<evidence type="ECO:0000259" key="1">
    <source>
        <dbReference type="PROSITE" id="PS50994"/>
    </source>
</evidence>
<dbReference type="PANTHER" id="PTHR42648">
    <property type="entry name" value="TRANSPOSASE, PUTATIVE-RELATED"/>
    <property type="match status" value="1"/>
</dbReference>
<dbReference type="Pfam" id="PF25597">
    <property type="entry name" value="SH3_retrovirus"/>
    <property type="match status" value="1"/>
</dbReference>
<dbReference type="InterPro" id="IPR012337">
    <property type="entry name" value="RNaseH-like_sf"/>
</dbReference>
<evidence type="ECO:0000313" key="2">
    <source>
        <dbReference type="EMBL" id="GJT37860.1"/>
    </source>
</evidence>
<dbReference type="Proteomes" id="UP001151760">
    <property type="component" value="Unassembled WGS sequence"/>
</dbReference>
<gene>
    <name evidence="2" type="ORF">Tco_0937725</name>
</gene>
<dbReference type="InterPro" id="IPR057670">
    <property type="entry name" value="SH3_retrovirus"/>
</dbReference>
<accession>A0ABQ5DF37</accession>
<proteinExistence type="predicted"/>
<dbReference type="PROSITE" id="PS50994">
    <property type="entry name" value="INTEGRASE"/>
    <property type="match status" value="1"/>
</dbReference>